<dbReference type="GO" id="GO:0004114">
    <property type="term" value="F:3',5'-cyclic-nucleotide phosphodiesterase activity"/>
    <property type="evidence" value="ECO:0007669"/>
    <property type="project" value="InterPro"/>
</dbReference>
<dbReference type="STRING" id="1965070.A0A3S3NQ62"/>
<gene>
    <name evidence="6" type="ORF">B4U79_01835</name>
</gene>
<dbReference type="PROSITE" id="PS00126">
    <property type="entry name" value="PDEASE_I_1"/>
    <property type="match status" value="1"/>
</dbReference>
<dbReference type="GO" id="GO:0046872">
    <property type="term" value="F:metal ion binding"/>
    <property type="evidence" value="ECO:0007669"/>
    <property type="project" value="UniProtKB-KW"/>
</dbReference>
<dbReference type="InterPro" id="IPR023174">
    <property type="entry name" value="PDEase_CS"/>
</dbReference>
<dbReference type="Pfam" id="PF00233">
    <property type="entry name" value="PDEase_I"/>
    <property type="match status" value="1"/>
</dbReference>
<keyword evidence="2" id="KW-0378">Hydrolase</keyword>
<feature type="region of interest" description="Disordered" evidence="4">
    <location>
        <begin position="332"/>
        <end position="375"/>
    </location>
</feature>
<keyword evidence="7" id="KW-1185">Reference proteome</keyword>
<dbReference type="PROSITE" id="PS51845">
    <property type="entry name" value="PDEASE_I_2"/>
    <property type="match status" value="1"/>
</dbReference>
<keyword evidence="1 3" id="KW-0479">Metal-binding</keyword>
<dbReference type="GO" id="GO:0007165">
    <property type="term" value="P:signal transduction"/>
    <property type="evidence" value="ECO:0007669"/>
    <property type="project" value="InterPro"/>
</dbReference>
<dbReference type="InterPro" id="IPR023088">
    <property type="entry name" value="PDEase"/>
</dbReference>
<accession>A0A3S3NQ62</accession>
<comment type="caution">
    <text evidence="6">The sequence shown here is derived from an EMBL/GenBank/DDBJ whole genome shotgun (WGS) entry which is preliminary data.</text>
</comment>
<dbReference type="AlphaFoldDB" id="A0A3S3NQ62"/>
<sequence length="375" mass="42544">MHAADVLHGVYYLTSQPIPGFAQIPIDSTESPLQKTSVGPLPQSYVRHISVCDGSQYGIMGANFPALELLALYTASAMHDYDHPGRTNAFLVSTFAAEAILYNDRSVLENHHAAAAWRLFLSKPEYNWLRCLDKAEFKRFRFLVIELILATDLKRHFEILAEFNAKMNDDEAPGIDWLSETDRLLVIEMCIKFADINGPCKEHNIHIQWTHRIAEEFYEQGDEEARLGLPISPYMDRKNPQLAKLQESFINHLVAPLCTSYGEAGLLPGVWEYQEVRCEEKEKREGIGFKELRGSKGSKEKQAIRKIICLQTQHLQENYEYWVNLMKEEMKCENSPNTSSDDSSTPVFTPQLQGIAEAEESQASIESNSGDSNHS</sequence>
<feature type="binding site" evidence="3">
    <location>
        <position position="80"/>
    </location>
    <ligand>
        <name>Zn(2+)</name>
        <dbReference type="ChEBI" id="CHEBI:29105"/>
        <label>1</label>
    </ligand>
</feature>
<dbReference type="OrthoDB" id="189220at2759"/>
<dbReference type="InterPro" id="IPR002073">
    <property type="entry name" value="PDEase_catalytic_dom"/>
</dbReference>
<dbReference type="InterPro" id="IPR036971">
    <property type="entry name" value="PDEase_catalytic_dom_sf"/>
</dbReference>
<reference evidence="6 7" key="1">
    <citation type="journal article" date="2018" name="Gigascience">
        <title>Genomes of trombidid mites reveal novel predicted allergens and laterally-transferred genes associated with secondary metabolism.</title>
        <authorList>
            <person name="Dong X."/>
            <person name="Chaisiri K."/>
            <person name="Xia D."/>
            <person name="Armstrong S.D."/>
            <person name="Fang Y."/>
            <person name="Donnelly M.J."/>
            <person name="Kadowaki T."/>
            <person name="McGarry J.W."/>
            <person name="Darby A.C."/>
            <person name="Makepeace B.L."/>
        </authorList>
    </citation>
    <scope>NUCLEOTIDE SEQUENCE [LARGE SCALE GENOMIC DNA]</scope>
    <source>
        <strain evidence="6">UoL-WK</strain>
    </source>
</reference>
<evidence type="ECO:0000256" key="4">
    <source>
        <dbReference type="SAM" id="MobiDB-lite"/>
    </source>
</evidence>
<feature type="compositionally biased region" description="Low complexity" evidence="4">
    <location>
        <begin position="334"/>
        <end position="346"/>
    </location>
</feature>
<feature type="binding site" evidence="3">
    <location>
        <position position="79"/>
    </location>
    <ligand>
        <name>Zn(2+)</name>
        <dbReference type="ChEBI" id="CHEBI:29105"/>
        <label>1</label>
    </ligand>
</feature>
<name>A0A3S3NQ62_9ACAR</name>
<feature type="domain" description="PDEase" evidence="5">
    <location>
        <begin position="1"/>
        <end position="329"/>
    </location>
</feature>
<evidence type="ECO:0000256" key="3">
    <source>
        <dbReference type="PIRSR" id="PIRSR623088-3"/>
    </source>
</evidence>
<dbReference type="Gene3D" id="1.10.1300.10">
    <property type="entry name" value="3'5'-cyclic nucleotide phosphodiesterase, catalytic domain"/>
    <property type="match status" value="1"/>
</dbReference>
<evidence type="ECO:0000256" key="2">
    <source>
        <dbReference type="ARBA" id="ARBA00022801"/>
    </source>
</evidence>
<organism evidence="6 7">
    <name type="scientific">Dinothrombium tinctorium</name>
    <dbReference type="NCBI Taxonomy" id="1965070"/>
    <lineage>
        <taxon>Eukaryota</taxon>
        <taxon>Metazoa</taxon>
        <taxon>Ecdysozoa</taxon>
        <taxon>Arthropoda</taxon>
        <taxon>Chelicerata</taxon>
        <taxon>Arachnida</taxon>
        <taxon>Acari</taxon>
        <taxon>Acariformes</taxon>
        <taxon>Trombidiformes</taxon>
        <taxon>Prostigmata</taxon>
        <taxon>Anystina</taxon>
        <taxon>Parasitengona</taxon>
        <taxon>Trombidioidea</taxon>
        <taxon>Trombidiidae</taxon>
        <taxon>Dinothrombium</taxon>
    </lineage>
</organism>
<proteinExistence type="predicted"/>
<evidence type="ECO:0000256" key="1">
    <source>
        <dbReference type="ARBA" id="ARBA00022723"/>
    </source>
</evidence>
<dbReference type="SUPFAM" id="SSF109604">
    <property type="entry name" value="HD-domain/PDEase-like"/>
    <property type="match status" value="1"/>
</dbReference>
<dbReference type="PRINTS" id="PR00387">
    <property type="entry name" value="PDIESTERASE1"/>
</dbReference>
<feature type="binding site" evidence="3">
    <location>
        <position position="195"/>
    </location>
    <ligand>
        <name>Zn(2+)</name>
        <dbReference type="ChEBI" id="CHEBI:29105"/>
        <label>1</label>
    </ligand>
</feature>
<evidence type="ECO:0000313" key="7">
    <source>
        <dbReference type="Proteomes" id="UP000285301"/>
    </source>
</evidence>
<dbReference type="EMBL" id="NCKU01003696">
    <property type="protein sequence ID" value="RWS07065.1"/>
    <property type="molecule type" value="Genomic_DNA"/>
</dbReference>
<dbReference type="Proteomes" id="UP000285301">
    <property type="component" value="Unassembled WGS sequence"/>
</dbReference>
<evidence type="ECO:0000313" key="6">
    <source>
        <dbReference type="EMBL" id="RWS07065.1"/>
    </source>
</evidence>
<evidence type="ECO:0000259" key="5">
    <source>
        <dbReference type="PROSITE" id="PS51845"/>
    </source>
</evidence>
<dbReference type="PANTHER" id="PTHR11347">
    <property type="entry name" value="CYCLIC NUCLEOTIDE PHOSPHODIESTERASE"/>
    <property type="match status" value="1"/>
</dbReference>
<protein>
    <submittedName>
        <fullName evidence="6">cGMP-inhibited 3</fullName>
    </submittedName>
</protein>
<feature type="binding site" evidence="3">
    <location>
        <position position="80"/>
    </location>
    <ligand>
        <name>Zn(2+)</name>
        <dbReference type="ChEBI" id="CHEBI:29105"/>
        <label>2</label>
    </ligand>
</feature>